<feature type="chain" id="PRO_5003937709" evidence="1">
    <location>
        <begin position="27"/>
        <end position="111"/>
    </location>
</feature>
<gene>
    <name evidence="2" type="ORF">Cri9333_1389</name>
</gene>
<organism evidence="2 3">
    <name type="scientific">Crinalium epipsammum PCC 9333</name>
    <dbReference type="NCBI Taxonomy" id="1173022"/>
    <lineage>
        <taxon>Bacteria</taxon>
        <taxon>Bacillati</taxon>
        <taxon>Cyanobacteriota</taxon>
        <taxon>Cyanophyceae</taxon>
        <taxon>Gomontiellales</taxon>
        <taxon>Gomontiellaceae</taxon>
        <taxon>Crinalium</taxon>
    </lineage>
</organism>
<dbReference type="KEGG" id="cep:Cri9333_1389"/>
<keyword evidence="3" id="KW-1185">Reference proteome</keyword>
<dbReference type="AlphaFoldDB" id="K9VVZ9"/>
<sequence>MNLVQVLKYCRIIPIALVGMIDVASAAPLTANQAAQYAQPIFAKGFNNVGLGPTTKPNEVAVLCRRVPKQVNTFSCSGRRLDKYCSGTMTVYKTAQNKYKHKNDNFGCVAS</sequence>
<protein>
    <submittedName>
        <fullName evidence="2">Uncharacterized protein</fullName>
    </submittedName>
</protein>
<feature type="signal peptide" evidence="1">
    <location>
        <begin position="1"/>
        <end position="26"/>
    </location>
</feature>
<name>K9VVZ9_9CYAN</name>
<proteinExistence type="predicted"/>
<reference evidence="2 3" key="1">
    <citation type="submission" date="2012-06" db="EMBL/GenBank/DDBJ databases">
        <title>Finished chromosome of genome of Crinalium epipsammum PCC 9333.</title>
        <authorList>
            <consortium name="US DOE Joint Genome Institute"/>
            <person name="Gugger M."/>
            <person name="Coursin T."/>
            <person name="Rippka R."/>
            <person name="Tandeau De Marsac N."/>
            <person name="Huntemann M."/>
            <person name="Wei C.-L."/>
            <person name="Han J."/>
            <person name="Detter J.C."/>
            <person name="Han C."/>
            <person name="Tapia R."/>
            <person name="Davenport K."/>
            <person name="Daligault H."/>
            <person name="Erkkila T."/>
            <person name="Gu W."/>
            <person name="Munk A.C.C."/>
            <person name="Teshima H."/>
            <person name="Xu Y."/>
            <person name="Chain P."/>
            <person name="Chen A."/>
            <person name="Krypides N."/>
            <person name="Mavromatis K."/>
            <person name="Markowitz V."/>
            <person name="Szeto E."/>
            <person name="Ivanova N."/>
            <person name="Mikhailova N."/>
            <person name="Ovchinnikova G."/>
            <person name="Pagani I."/>
            <person name="Pati A."/>
            <person name="Goodwin L."/>
            <person name="Peters L."/>
            <person name="Pitluck S."/>
            <person name="Woyke T."/>
            <person name="Kerfeld C."/>
        </authorList>
    </citation>
    <scope>NUCLEOTIDE SEQUENCE [LARGE SCALE GENOMIC DNA]</scope>
    <source>
        <strain evidence="2 3">PCC 9333</strain>
    </source>
</reference>
<evidence type="ECO:0000256" key="1">
    <source>
        <dbReference type="SAM" id="SignalP"/>
    </source>
</evidence>
<dbReference type="Proteomes" id="UP000010472">
    <property type="component" value="Chromosome"/>
</dbReference>
<evidence type="ECO:0000313" key="3">
    <source>
        <dbReference type="Proteomes" id="UP000010472"/>
    </source>
</evidence>
<keyword evidence="1" id="KW-0732">Signal</keyword>
<dbReference type="HOGENOM" id="CLU_2154169_0_0_3"/>
<dbReference type="EMBL" id="CP003620">
    <property type="protein sequence ID" value="AFZ12283.1"/>
    <property type="molecule type" value="Genomic_DNA"/>
</dbReference>
<evidence type="ECO:0000313" key="2">
    <source>
        <dbReference type="EMBL" id="AFZ12283.1"/>
    </source>
</evidence>
<dbReference type="RefSeq" id="WP_015202405.1">
    <property type="nucleotide sequence ID" value="NC_019753.1"/>
</dbReference>
<accession>K9VVZ9</accession>